<protein>
    <recommendedName>
        <fullName evidence="9">Transport permease protein</fullName>
    </recommendedName>
</protein>
<proteinExistence type="inferred from homology"/>
<evidence type="ECO:0000256" key="9">
    <source>
        <dbReference type="RuleBase" id="RU361157"/>
    </source>
</evidence>
<evidence type="ECO:0000313" key="11">
    <source>
        <dbReference type="Proteomes" id="UP000777265"/>
    </source>
</evidence>
<keyword evidence="6 9" id="KW-1133">Transmembrane helix</keyword>
<keyword evidence="5 9" id="KW-0812">Transmembrane</keyword>
<organism evidence="10 11">
    <name type="scientific">Syntrophorhabdus aromaticivorans</name>
    <dbReference type="NCBI Taxonomy" id="328301"/>
    <lineage>
        <taxon>Bacteria</taxon>
        <taxon>Pseudomonadati</taxon>
        <taxon>Thermodesulfobacteriota</taxon>
        <taxon>Syntrophorhabdia</taxon>
        <taxon>Syntrophorhabdales</taxon>
        <taxon>Syntrophorhabdaceae</taxon>
        <taxon>Syntrophorhabdus</taxon>
    </lineage>
</organism>
<evidence type="ECO:0000256" key="5">
    <source>
        <dbReference type="ARBA" id="ARBA00022692"/>
    </source>
</evidence>
<dbReference type="Pfam" id="PF01061">
    <property type="entry name" value="ABC2_membrane"/>
    <property type="match status" value="1"/>
</dbReference>
<comment type="similarity">
    <text evidence="2 9">Belongs to the ABC-2 integral membrane protein family.</text>
</comment>
<feature type="transmembrane region" description="Helical" evidence="9">
    <location>
        <begin position="75"/>
        <end position="96"/>
    </location>
</feature>
<evidence type="ECO:0000256" key="6">
    <source>
        <dbReference type="ARBA" id="ARBA00022989"/>
    </source>
</evidence>
<comment type="subcellular location">
    <subcellularLocation>
        <location evidence="1 9">Cell membrane</location>
        <topology evidence="1 9">Multi-pass membrane protein</topology>
    </subcellularLocation>
</comment>
<dbReference type="STRING" id="909663.GCA_000512235_02186"/>
<feature type="transmembrane region" description="Helical" evidence="9">
    <location>
        <begin position="242"/>
        <end position="260"/>
    </location>
</feature>
<comment type="caution">
    <text evidence="10">The sequence shown here is derived from an EMBL/GenBank/DDBJ whole genome shotgun (WGS) entry which is preliminary data.</text>
</comment>
<evidence type="ECO:0000256" key="3">
    <source>
        <dbReference type="ARBA" id="ARBA00022448"/>
    </source>
</evidence>
<evidence type="ECO:0000256" key="7">
    <source>
        <dbReference type="ARBA" id="ARBA00023047"/>
    </source>
</evidence>
<dbReference type="PANTHER" id="PTHR30413:SF10">
    <property type="entry name" value="CAPSULE POLYSACCHARIDE EXPORT INNER-MEMBRANE PROTEIN CTRC"/>
    <property type="match status" value="1"/>
</dbReference>
<keyword evidence="3 9" id="KW-0813">Transport</keyword>
<dbReference type="GO" id="GO:0015920">
    <property type="term" value="P:lipopolysaccharide transport"/>
    <property type="evidence" value="ECO:0007669"/>
    <property type="project" value="TreeGrafter"/>
</dbReference>
<dbReference type="PROSITE" id="PS51012">
    <property type="entry name" value="ABC_TM2"/>
    <property type="match status" value="1"/>
</dbReference>
<dbReference type="AlphaFoldDB" id="A0A351U2J0"/>
<evidence type="ECO:0000256" key="4">
    <source>
        <dbReference type="ARBA" id="ARBA00022475"/>
    </source>
</evidence>
<keyword evidence="4 9" id="KW-1003">Cell membrane</keyword>
<keyword evidence="7" id="KW-0625">Polysaccharide transport</keyword>
<name>A0A351U2J0_9BACT</name>
<evidence type="ECO:0000256" key="8">
    <source>
        <dbReference type="ARBA" id="ARBA00023136"/>
    </source>
</evidence>
<evidence type="ECO:0000313" key="10">
    <source>
        <dbReference type="EMBL" id="NLW35088.1"/>
    </source>
</evidence>
<dbReference type="InterPro" id="IPR047817">
    <property type="entry name" value="ABC2_TM_bact-type"/>
</dbReference>
<dbReference type="GO" id="GO:0140359">
    <property type="term" value="F:ABC-type transporter activity"/>
    <property type="evidence" value="ECO:0007669"/>
    <property type="project" value="InterPro"/>
</dbReference>
<sequence>MKNVIIFLDFIRNLYRIRFMLKAMALRELKATYVGSFFGFFWAVLNPLSQILIYGVVFGYFFKGTPPPQYETDSYFLYLVAGLIPWQFFAQTVGATTNVVVSYRNLIKRAAGFPSEVLPIVTVISNVISALVSIGLLFVIVIIFNRGASLYMLGVFVYLFFACIMCVGIGWFLSSFTVFLRDITQVIGLILTGMFFFTPIFYSPTIIPPKALLIMKLNPMYHVVEGYRLAVLAGKPIPVVDFAYLVIISLFILSIGGLTFRKLKPEFAEFM</sequence>
<dbReference type="GO" id="GO:0015774">
    <property type="term" value="P:polysaccharide transport"/>
    <property type="evidence" value="ECO:0007669"/>
    <property type="project" value="UniProtKB-KW"/>
</dbReference>
<accession>A0A351U2J0</accession>
<dbReference type="GO" id="GO:0005886">
    <property type="term" value="C:plasma membrane"/>
    <property type="evidence" value="ECO:0007669"/>
    <property type="project" value="UniProtKB-SubCell"/>
</dbReference>
<dbReference type="PANTHER" id="PTHR30413">
    <property type="entry name" value="INNER MEMBRANE TRANSPORT PERMEASE"/>
    <property type="match status" value="1"/>
</dbReference>
<keyword evidence="7" id="KW-0762">Sugar transport</keyword>
<reference evidence="10" key="2">
    <citation type="submission" date="2020-01" db="EMBL/GenBank/DDBJ databases">
        <authorList>
            <person name="Campanaro S."/>
        </authorList>
    </citation>
    <scope>NUCLEOTIDE SEQUENCE</scope>
    <source>
        <strain evidence="10">AS06rmzACSIP_7</strain>
    </source>
</reference>
<reference evidence="10" key="1">
    <citation type="journal article" date="2020" name="Biotechnol. Biofuels">
        <title>New insights from the biogas microbiome by comprehensive genome-resolved metagenomics of nearly 1600 species originating from multiple anaerobic digesters.</title>
        <authorList>
            <person name="Campanaro S."/>
            <person name="Treu L."/>
            <person name="Rodriguez-R L.M."/>
            <person name="Kovalovszki A."/>
            <person name="Ziels R.M."/>
            <person name="Maus I."/>
            <person name="Zhu X."/>
            <person name="Kougias P.G."/>
            <person name="Basile A."/>
            <person name="Luo G."/>
            <person name="Schluter A."/>
            <person name="Konstantinidis K.T."/>
            <person name="Angelidaki I."/>
        </authorList>
    </citation>
    <scope>NUCLEOTIDE SEQUENCE</scope>
    <source>
        <strain evidence="10">AS06rmzACSIP_7</strain>
    </source>
</reference>
<feature type="transmembrane region" description="Helical" evidence="9">
    <location>
        <begin position="186"/>
        <end position="207"/>
    </location>
</feature>
<feature type="transmembrane region" description="Helical" evidence="9">
    <location>
        <begin position="31"/>
        <end position="55"/>
    </location>
</feature>
<dbReference type="Proteomes" id="UP000777265">
    <property type="component" value="Unassembled WGS sequence"/>
</dbReference>
<dbReference type="InterPro" id="IPR013525">
    <property type="entry name" value="ABC2_TM"/>
</dbReference>
<keyword evidence="8 9" id="KW-0472">Membrane</keyword>
<dbReference type="EMBL" id="JAAYEE010000103">
    <property type="protein sequence ID" value="NLW35088.1"/>
    <property type="molecule type" value="Genomic_DNA"/>
</dbReference>
<evidence type="ECO:0000256" key="1">
    <source>
        <dbReference type="ARBA" id="ARBA00004651"/>
    </source>
</evidence>
<evidence type="ECO:0000256" key="2">
    <source>
        <dbReference type="ARBA" id="ARBA00007783"/>
    </source>
</evidence>
<feature type="transmembrane region" description="Helical" evidence="9">
    <location>
        <begin position="117"/>
        <end position="144"/>
    </location>
</feature>
<feature type="transmembrane region" description="Helical" evidence="9">
    <location>
        <begin position="150"/>
        <end position="174"/>
    </location>
</feature>
<gene>
    <name evidence="10" type="ORF">GXY80_06340</name>
</gene>